<evidence type="ECO:0000313" key="8">
    <source>
        <dbReference type="Proteomes" id="UP000199559"/>
    </source>
</evidence>
<dbReference type="NCBIfam" id="TIGR02734">
    <property type="entry name" value="crtI_fam"/>
    <property type="match status" value="1"/>
</dbReference>
<dbReference type="Proteomes" id="UP000199559">
    <property type="component" value="Unassembled WGS sequence"/>
</dbReference>
<dbReference type="PANTHER" id="PTHR43734">
    <property type="entry name" value="PHYTOENE DESATURASE"/>
    <property type="match status" value="1"/>
</dbReference>
<dbReference type="Pfam" id="PF01593">
    <property type="entry name" value="Amino_oxidase"/>
    <property type="match status" value="1"/>
</dbReference>
<dbReference type="PANTHER" id="PTHR43734:SF1">
    <property type="entry name" value="PHYTOENE DESATURASE"/>
    <property type="match status" value="1"/>
</dbReference>
<keyword evidence="3 5" id="KW-0125">Carotenoid biosynthesis</keyword>
<dbReference type="InterPro" id="IPR014105">
    <property type="entry name" value="Carotenoid/retinoid_OxRdtase"/>
</dbReference>
<keyword evidence="8" id="KW-1185">Reference proteome</keyword>
<dbReference type="RefSeq" id="WP_090839459.1">
    <property type="nucleotide sequence ID" value="NZ_FORM01000004.1"/>
</dbReference>
<dbReference type="PROSITE" id="PS51257">
    <property type="entry name" value="PROKAR_LIPOPROTEIN"/>
    <property type="match status" value="1"/>
</dbReference>
<evidence type="ECO:0000256" key="3">
    <source>
        <dbReference type="ARBA" id="ARBA00022746"/>
    </source>
</evidence>
<dbReference type="InterPro" id="IPR002937">
    <property type="entry name" value="Amino_oxidase"/>
</dbReference>
<dbReference type="STRING" id="1144750.SAMN05443431_104256"/>
<dbReference type="EMBL" id="FORM01000004">
    <property type="protein sequence ID" value="SFJ12344.1"/>
    <property type="molecule type" value="Genomic_DNA"/>
</dbReference>
<gene>
    <name evidence="7" type="ORF">SAMN05443431_104256</name>
</gene>
<name>A0A1I3NSU9_9FLAO</name>
<keyword evidence="4 5" id="KW-0560">Oxidoreductase</keyword>
<accession>A0A1I3NSU9</accession>
<dbReference type="GO" id="GO:0016117">
    <property type="term" value="P:carotenoid biosynthetic process"/>
    <property type="evidence" value="ECO:0007669"/>
    <property type="project" value="UniProtKB-KW"/>
</dbReference>
<dbReference type="Gene3D" id="3.50.50.60">
    <property type="entry name" value="FAD/NAD(P)-binding domain"/>
    <property type="match status" value="2"/>
</dbReference>
<protein>
    <submittedName>
        <fullName evidence="7">Phytoene desaturase</fullName>
    </submittedName>
</protein>
<evidence type="ECO:0000256" key="2">
    <source>
        <dbReference type="ARBA" id="ARBA00006046"/>
    </source>
</evidence>
<dbReference type="InterPro" id="IPR036188">
    <property type="entry name" value="FAD/NAD-bd_sf"/>
</dbReference>
<evidence type="ECO:0000256" key="1">
    <source>
        <dbReference type="ARBA" id="ARBA00004829"/>
    </source>
</evidence>
<organism evidence="7 8">
    <name type="scientific">Olleya namhaensis</name>
    <dbReference type="NCBI Taxonomy" id="1144750"/>
    <lineage>
        <taxon>Bacteria</taxon>
        <taxon>Pseudomonadati</taxon>
        <taxon>Bacteroidota</taxon>
        <taxon>Flavobacteriia</taxon>
        <taxon>Flavobacteriales</taxon>
        <taxon>Flavobacteriaceae</taxon>
    </lineage>
</organism>
<evidence type="ECO:0000256" key="4">
    <source>
        <dbReference type="ARBA" id="ARBA00023002"/>
    </source>
</evidence>
<feature type="domain" description="Amine oxidase" evidence="6">
    <location>
        <begin position="15"/>
        <end position="481"/>
    </location>
</feature>
<evidence type="ECO:0000256" key="5">
    <source>
        <dbReference type="RuleBase" id="RU362075"/>
    </source>
</evidence>
<sequence length="487" mass="55102">MSKNIAIIGSGFSALSASCYLAQAGHTVSIFEKNDTIGGRCRQFKKDGFTFDIGPSWYWMPDIFNKFFAEFGKKTSDYYQLDKLSPAYKIFFKDDNITIGDTLDKICSEFERIEPGSSTPLRKFIKKAGENYDIAINKVVLKPGISPLELITPETALRVDQFFKTISREVRKNFKNPKLISTLEFPVLFLGAKPSKTPSFYNFMNYADFGLGTWHPKGGMYEIIKAMQSLAESLGVVIKTNSPITKINVANKKATSIVVNNQILDFDVVLSGADYHHSETLLDKTHRQYSEKYWSKKTFAPSSLLFYIGFDKKLNNVQHHNLFFDTNFEAHAEEIYDNPQWPSDPLFYANFPSTTDSSMAPKGCETGFFLIPIAPGIEDTPEIRAQYLDLILTRFEKLTKQDVKNNIIFKESFCVKDFIKDYNSYKGNAYGMANTLLQTAFLRPKLKSKKVNNLYFTGQLTVPGPGVPPALISGKLVSELINKHHNN</sequence>
<dbReference type="SUPFAM" id="SSF51905">
    <property type="entry name" value="FAD/NAD(P)-binding domain"/>
    <property type="match status" value="1"/>
</dbReference>
<dbReference type="AlphaFoldDB" id="A0A1I3NSU9"/>
<evidence type="ECO:0000313" key="7">
    <source>
        <dbReference type="EMBL" id="SFJ12344.1"/>
    </source>
</evidence>
<dbReference type="GO" id="GO:0016491">
    <property type="term" value="F:oxidoreductase activity"/>
    <property type="evidence" value="ECO:0007669"/>
    <property type="project" value="UniProtKB-KW"/>
</dbReference>
<evidence type="ECO:0000259" key="6">
    <source>
        <dbReference type="Pfam" id="PF01593"/>
    </source>
</evidence>
<comment type="similarity">
    <text evidence="2 5">Belongs to the carotenoid/retinoid oxidoreductase family.</text>
</comment>
<proteinExistence type="inferred from homology"/>
<comment type="pathway">
    <text evidence="1 5">Carotenoid biosynthesis.</text>
</comment>
<reference evidence="8" key="1">
    <citation type="submission" date="2016-10" db="EMBL/GenBank/DDBJ databases">
        <authorList>
            <person name="Varghese N."/>
            <person name="Submissions S."/>
        </authorList>
    </citation>
    <scope>NUCLEOTIDE SEQUENCE [LARGE SCALE GENOMIC DNA]</scope>
    <source>
        <strain evidence="8">DSM 28881</strain>
    </source>
</reference>